<dbReference type="Proteomes" id="UP001162960">
    <property type="component" value="Chromosome"/>
</dbReference>
<proteinExistence type="predicted"/>
<accession>A0AB38U8Z5</accession>
<evidence type="ECO:0000313" key="2">
    <source>
        <dbReference type="Proteomes" id="UP001162960"/>
    </source>
</evidence>
<gene>
    <name evidence="1" type="ORF">KQP74_15720</name>
</gene>
<reference evidence="1" key="1">
    <citation type="submission" date="2021-06" db="EMBL/GenBank/DDBJ databases">
        <title>Interrogation of the integrated mobile genetic elements in gut-associated Bacteroides with a consensus prediction approach.</title>
        <authorList>
            <person name="Campbell D.E."/>
            <person name="Leigh J.R."/>
            <person name="Kim T."/>
            <person name="England W."/>
            <person name="Whitaker R.J."/>
            <person name="Degnan P.H."/>
        </authorList>
    </citation>
    <scope>NUCLEOTIDE SEQUENCE</scope>
    <source>
        <strain evidence="1">VPI-3443</strain>
    </source>
</reference>
<evidence type="ECO:0000313" key="1">
    <source>
        <dbReference type="EMBL" id="UYU89393.1"/>
    </source>
</evidence>
<sequence>MKKRISKTEKYIIAISSPDEYNLFMCPEHGVYAQGKHITDLTCAYCKKECPKLENAKELHEQYRKELGL</sequence>
<dbReference type="AlphaFoldDB" id="A0AB38U8Z5"/>
<organism evidence="1 2">
    <name type="scientific">Bacteroides thetaiotaomicron</name>
    <dbReference type="NCBI Taxonomy" id="818"/>
    <lineage>
        <taxon>Bacteria</taxon>
        <taxon>Pseudomonadati</taxon>
        <taxon>Bacteroidota</taxon>
        <taxon>Bacteroidia</taxon>
        <taxon>Bacteroidales</taxon>
        <taxon>Bacteroidaceae</taxon>
        <taxon>Bacteroides</taxon>
    </lineage>
</organism>
<name>A0AB38U8Z5_BACT4</name>
<dbReference type="RefSeq" id="WP_264455084.1">
    <property type="nucleotide sequence ID" value="NZ_CP083685.1"/>
</dbReference>
<dbReference type="EMBL" id="CP083685">
    <property type="protein sequence ID" value="UYU89393.1"/>
    <property type="molecule type" value="Genomic_DNA"/>
</dbReference>
<protein>
    <submittedName>
        <fullName evidence="1">Uncharacterized protein</fullName>
    </submittedName>
</protein>